<dbReference type="EMBL" id="AP022870">
    <property type="protein sequence ID" value="BCB77763.1"/>
    <property type="molecule type" value="Genomic_DNA"/>
</dbReference>
<keyword evidence="2" id="KW-1185">Reference proteome</keyword>
<reference evidence="1 2" key="1">
    <citation type="submission" date="2020-03" db="EMBL/GenBank/DDBJ databases">
        <title>Whole genome shotgun sequence of Phytohabitans flavus NBRC 107702.</title>
        <authorList>
            <person name="Komaki H."/>
            <person name="Tamura T."/>
        </authorList>
    </citation>
    <scope>NUCLEOTIDE SEQUENCE [LARGE SCALE GENOMIC DNA]</scope>
    <source>
        <strain evidence="1 2">NBRC 107702</strain>
    </source>
</reference>
<proteinExistence type="predicted"/>
<dbReference type="KEGG" id="pfla:Pflav_041730"/>
<evidence type="ECO:0000313" key="2">
    <source>
        <dbReference type="Proteomes" id="UP000502508"/>
    </source>
</evidence>
<name>A0A6F8XVB3_9ACTN</name>
<dbReference type="AlphaFoldDB" id="A0A6F8XVB3"/>
<dbReference type="Proteomes" id="UP000502508">
    <property type="component" value="Chromosome"/>
</dbReference>
<organism evidence="1 2">
    <name type="scientific">Phytohabitans flavus</name>
    <dbReference type="NCBI Taxonomy" id="1076124"/>
    <lineage>
        <taxon>Bacteria</taxon>
        <taxon>Bacillati</taxon>
        <taxon>Actinomycetota</taxon>
        <taxon>Actinomycetes</taxon>
        <taxon>Micromonosporales</taxon>
        <taxon>Micromonosporaceae</taxon>
    </lineage>
</organism>
<evidence type="ECO:0000313" key="1">
    <source>
        <dbReference type="EMBL" id="BCB77763.1"/>
    </source>
</evidence>
<accession>A0A6F8XVB3</accession>
<protein>
    <submittedName>
        <fullName evidence="1">Uncharacterized protein</fullName>
    </submittedName>
</protein>
<reference evidence="1 2" key="2">
    <citation type="submission" date="2020-03" db="EMBL/GenBank/DDBJ databases">
        <authorList>
            <person name="Ichikawa N."/>
            <person name="Kimura A."/>
            <person name="Kitahashi Y."/>
            <person name="Uohara A."/>
        </authorList>
    </citation>
    <scope>NUCLEOTIDE SEQUENCE [LARGE SCALE GENOMIC DNA]</scope>
    <source>
        <strain evidence="1 2">NBRC 107702</strain>
    </source>
</reference>
<dbReference type="RefSeq" id="WP_173037463.1">
    <property type="nucleotide sequence ID" value="NZ_AP022870.1"/>
</dbReference>
<gene>
    <name evidence="1" type="ORF">Pflav_041730</name>
</gene>
<sequence>MQALGTIDGGTQPGCVFPRPLAAPVARRAVLAAHGEDVGEGPGRMFGINFLGCVDFARSTSYGGHVTPQSTGRLTYVPLGVDLVTLAVNQDSMIPTNWSFAQMQRVYKCFETTVANNPVVPRMLESGSSTWQVWTGPTRMSITENEIALGDYPCLANGNGQPLHPRLPENDGTVLLSKVYDVVPFSVAQFVAQGNAVPIEVV</sequence>